<keyword evidence="4" id="KW-1133">Transmembrane helix</keyword>
<evidence type="ECO:0000256" key="7">
    <source>
        <dbReference type="ARBA" id="ARBA00046288"/>
    </source>
</evidence>
<evidence type="ECO:0000313" key="9">
    <source>
        <dbReference type="EMBL" id="VVB10251.1"/>
    </source>
</evidence>
<evidence type="ECO:0000256" key="1">
    <source>
        <dbReference type="ARBA" id="ARBA00022692"/>
    </source>
</evidence>
<keyword evidence="10" id="KW-1185">Reference proteome</keyword>
<keyword evidence="3" id="KW-0677">Repeat</keyword>
<protein>
    <recommendedName>
        <fullName evidence="8">Vacuolar sorting receptor thioredoxin-like domain-containing protein</fullName>
    </recommendedName>
</protein>
<gene>
    <name evidence="9" type="ORF">ANE_LOCUS20695</name>
</gene>
<keyword evidence="6" id="KW-0325">Glycoprotein</keyword>
<organism evidence="9 10">
    <name type="scientific">Arabis nemorensis</name>
    <dbReference type="NCBI Taxonomy" id="586526"/>
    <lineage>
        <taxon>Eukaryota</taxon>
        <taxon>Viridiplantae</taxon>
        <taxon>Streptophyta</taxon>
        <taxon>Embryophyta</taxon>
        <taxon>Tracheophyta</taxon>
        <taxon>Spermatophyta</taxon>
        <taxon>Magnoliopsida</taxon>
        <taxon>eudicotyledons</taxon>
        <taxon>Gunneridae</taxon>
        <taxon>Pentapetalae</taxon>
        <taxon>rosids</taxon>
        <taxon>malvids</taxon>
        <taxon>Brassicales</taxon>
        <taxon>Brassicaceae</taxon>
        <taxon>Arabideae</taxon>
        <taxon>Arabis</taxon>
    </lineage>
</organism>
<name>A0A565C9E0_9BRAS</name>
<evidence type="ECO:0000259" key="8">
    <source>
        <dbReference type="Pfam" id="PF25011"/>
    </source>
</evidence>
<dbReference type="OrthoDB" id="10045365at2759"/>
<reference evidence="9" key="1">
    <citation type="submission" date="2019-07" db="EMBL/GenBank/DDBJ databases">
        <authorList>
            <person name="Dittberner H."/>
        </authorList>
    </citation>
    <scope>NUCLEOTIDE SEQUENCE [LARGE SCALE GENOMIC DNA]</scope>
</reference>
<dbReference type="EMBL" id="CABITT030000007">
    <property type="protein sequence ID" value="VVB10251.1"/>
    <property type="molecule type" value="Genomic_DNA"/>
</dbReference>
<dbReference type="PANTHER" id="PTHR22702">
    <property type="entry name" value="PROTEASE-ASSOCIATED DOMAIN-CONTAINING PROTEIN"/>
    <property type="match status" value="1"/>
</dbReference>
<proteinExistence type="predicted"/>
<evidence type="ECO:0000256" key="2">
    <source>
        <dbReference type="ARBA" id="ARBA00022729"/>
    </source>
</evidence>
<comment type="caution">
    <text evidence="9">The sequence shown here is derived from an EMBL/GenBank/DDBJ whole genome shotgun (WGS) entry which is preliminary data.</text>
</comment>
<dbReference type="PANTHER" id="PTHR22702:SF1">
    <property type="entry name" value="PROTEASE-ASSOCIATED DOMAIN-CONTAINING PROTEIN 1"/>
    <property type="match status" value="1"/>
</dbReference>
<evidence type="ECO:0000256" key="6">
    <source>
        <dbReference type="ARBA" id="ARBA00023180"/>
    </source>
</evidence>
<dbReference type="AlphaFoldDB" id="A0A565C9E0"/>
<dbReference type="GO" id="GO:0012505">
    <property type="term" value="C:endomembrane system"/>
    <property type="evidence" value="ECO:0007669"/>
    <property type="project" value="UniProtKB-SubCell"/>
</dbReference>
<evidence type="ECO:0000256" key="4">
    <source>
        <dbReference type="ARBA" id="ARBA00022989"/>
    </source>
</evidence>
<keyword evidence="2" id="KW-0732">Signal</keyword>
<evidence type="ECO:0000256" key="5">
    <source>
        <dbReference type="ARBA" id="ARBA00023136"/>
    </source>
</evidence>
<dbReference type="InterPro" id="IPR056858">
    <property type="entry name" value="VSR_TRX"/>
</dbReference>
<sequence>MEFVKDFKDAAQILEKGGFTQFRPHYITWYCPHAFTLSKQYFSEYVVKKNSSILSVLIRGTLSCETCRSSWCATQSHSGRNFEKVGGRRKSL</sequence>
<keyword evidence="1" id="KW-0812">Transmembrane</keyword>
<accession>A0A565C9E0</accession>
<keyword evidence="5" id="KW-0472">Membrane</keyword>
<feature type="domain" description="Vacuolar sorting receptor thioredoxin-like" evidence="8">
    <location>
        <begin position="1"/>
        <end position="42"/>
    </location>
</feature>
<dbReference type="Pfam" id="PF25011">
    <property type="entry name" value="VSR_TRX"/>
    <property type="match status" value="1"/>
</dbReference>
<evidence type="ECO:0000313" key="10">
    <source>
        <dbReference type="Proteomes" id="UP000489600"/>
    </source>
</evidence>
<dbReference type="Proteomes" id="UP000489600">
    <property type="component" value="Unassembled WGS sequence"/>
</dbReference>
<evidence type="ECO:0000256" key="3">
    <source>
        <dbReference type="ARBA" id="ARBA00022737"/>
    </source>
</evidence>
<comment type="subcellular location">
    <subcellularLocation>
        <location evidence="7">Endomembrane system</location>
        <topology evidence="7">Single-pass type I membrane protein</topology>
    </subcellularLocation>
</comment>